<feature type="domain" description="Spore protein YkvP/CgeB glycosyl transferase-like" evidence="1">
    <location>
        <begin position="171"/>
        <end position="274"/>
    </location>
</feature>
<name>A0A120KLN7_9BACT</name>
<evidence type="ECO:0000313" key="2">
    <source>
        <dbReference type="EMBL" id="AMD88876.1"/>
    </source>
</evidence>
<reference evidence="3" key="1">
    <citation type="submission" date="2016-02" db="EMBL/GenBank/DDBJ databases">
        <authorList>
            <person name="Holder M.E."/>
            <person name="Ajami N.J."/>
            <person name="Petrosino J.F."/>
        </authorList>
    </citation>
    <scope>NUCLEOTIDE SEQUENCE [LARGE SCALE GENOMIC DNA]</scope>
    <source>
        <strain evidence="3">CCUG 45958</strain>
    </source>
</reference>
<evidence type="ECO:0000313" key="3">
    <source>
        <dbReference type="Proteomes" id="UP000069241"/>
    </source>
</evidence>
<proteinExistence type="predicted"/>
<accession>A0A120KLN7</accession>
<dbReference type="Gene3D" id="3.40.50.2000">
    <property type="entry name" value="Glycogen Phosphorylase B"/>
    <property type="match status" value="1"/>
</dbReference>
<dbReference type="KEGG" id="dfi:AXF13_01380"/>
<dbReference type="RefSeq" id="WP_062251365.1">
    <property type="nucleotide sequence ID" value="NZ_CP014229.1"/>
</dbReference>
<dbReference type="AlphaFoldDB" id="A0A120KLN7"/>
<dbReference type="EMBL" id="CP014229">
    <property type="protein sequence ID" value="AMD88876.1"/>
    <property type="molecule type" value="Genomic_DNA"/>
</dbReference>
<dbReference type="STRING" id="44742.AXF13_01380"/>
<dbReference type="SUPFAM" id="SSF53756">
    <property type="entry name" value="UDP-Glycosyltransferase/glycogen phosphorylase"/>
    <property type="match status" value="1"/>
</dbReference>
<protein>
    <recommendedName>
        <fullName evidence="1">Spore protein YkvP/CgeB glycosyl transferase-like domain-containing protein</fullName>
    </recommendedName>
</protein>
<organism evidence="2 3">
    <name type="scientific">Desulfovibrio fairfieldensis</name>
    <dbReference type="NCBI Taxonomy" id="44742"/>
    <lineage>
        <taxon>Bacteria</taxon>
        <taxon>Pseudomonadati</taxon>
        <taxon>Thermodesulfobacteriota</taxon>
        <taxon>Desulfovibrionia</taxon>
        <taxon>Desulfovibrionales</taxon>
        <taxon>Desulfovibrionaceae</taxon>
        <taxon>Desulfovibrio</taxon>
    </lineage>
</organism>
<dbReference type="InterPro" id="IPR055259">
    <property type="entry name" value="YkvP/CgeB_Glyco_trans-like"/>
</dbReference>
<gene>
    <name evidence="2" type="ORF">AXF13_01380</name>
</gene>
<evidence type="ECO:0000259" key="1">
    <source>
        <dbReference type="Pfam" id="PF13524"/>
    </source>
</evidence>
<dbReference type="Pfam" id="PF13524">
    <property type="entry name" value="Glyco_trans_1_2"/>
    <property type="match status" value="1"/>
</dbReference>
<sequence>MQRLLWIGSPFFCQSLRSCGWQDVALHNFEDARVFCWEELVRLAGFIPDVLVVADKSRPPFVLGMESFPCLTVFYSVDSHIHSWQPLYAQGFDACLVSLRDDLELFSGPFLPPERVWWSPPFAQDDDQPRPGTPKLWDCLFVGTVNENTPRRAAFLRELASRLPGLRQTRGNYRELFPQGRVLLNHCEHGDLNFRVFEAMGCGGCLVTPRVGHGLAKLFVDGEHLVGYTPDDAGDALFRIELLLKNPELVTYIGETALAETDARHRARHRAQAFTDHLCDLWMQDAAALIAARQARAEAIREECLKMPYLLWAEELAEPDLKAAYLAAARGNYGLAGLEHFHNKRKSQA</sequence>
<keyword evidence="3" id="KW-1185">Reference proteome</keyword>
<dbReference type="Proteomes" id="UP000069241">
    <property type="component" value="Chromosome"/>
</dbReference>